<dbReference type="PANTHER" id="PTHR11785">
    <property type="entry name" value="AMINO ACID TRANSPORTER"/>
    <property type="match status" value="1"/>
</dbReference>
<keyword evidence="3 5" id="KW-1133">Transmembrane helix</keyword>
<feature type="transmembrane region" description="Helical" evidence="5">
    <location>
        <begin position="154"/>
        <end position="176"/>
    </location>
</feature>
<evidence type="ECO:0000256" key="3">
    <source>
        <dbReference type="ARBA" id="ARBA00022989"/>
    </source>
</evidence>
<organism evidence="6 7">
    <name type="scientific">Tolypothrix tenuis PCC 7101</name>
    <dbReference type="NCBI Taxonomy" id="231146"/>
    <lineage>
        <taxon>Bacteria</taxon>
        <taxon>Bacillati</taxon>
        <taxon>Cyanobacteriota</taxon>
        <taxon>Cyanophyceae</taxon>
        <taxon>Nostocales</taxon>
        <taxon>Tolypothrichaceae</taxon>
        <taxon>Tolypothrix</taxon>
    </lineage>
</organism>
<protein>
    <submittedName>
        <fullName evidence="6">Amino acid permease-associated region</fullName>
    </submittedName>
</protein>
<feature type="transmembrane region" description="Helical" evidence="5">
    <location>
        <begin position="183"/>
        <end position="203"/>
    </location>
</feature>
<feature type="transmembrane region" description="Helical" evidence="5">
    <location>
        <begin position="72"/>
        <end position="96"/>
    </location>
</feature>
<keyword evidence="4 5" id="KW-0472">Membrane</keyword>
<gene>
    <name evidence="6" type="ORF">NIES37_23710</name>
</gene>
<feature type="transmembrane region" description="Helical" evidence="5">
    <location>
        <begin position="223"/>
        <end position="243"/>
    </location>
</feature>
<evidence type="ECO:0000313" key="7">
    <source>
        <dbReference type="Proteomes" id="UP000218785"/>
    </source>
</evidence>
<dbReference type="InterPro" id="IPR050598">
    <property type="entry name" value="AminoAcid_Transporter"/>
</dbReference>
<dbReference type="Pfam" id="PF13520">
    <property type="entry name" value="AA_permease_2"/>
    <property type="match status" value="1"/>
</dbReference>
<dbReference type="InterPro" id="IPR002293">
    <property type="entry name" value="AA/rel_permease1"/>
</dbReference>
<dbReference type="Gene3D" id="1.20.1740.10">
    <property type="entry name" value="Amino acid/polyamine transporter I"/>
    <property type="match status" value="1"/>
</dbReference>
<feature type="transmembrane region" description="Helical" evidence="5">
    <location>
        <begin position="356"/>
        <end position="377"/>
    </location>
</feature>
<dbReference type="EMBL" id="AP018248">
    <property type="protein sequence ID" value="BAY98421.1"/>
    <property type="molecule type" value="Genomic_DNA"/>
</dbReference>
<dbReference type="KEGG" id="ttq:NIES37_23710"/>
<evidence type="ECO:0000256" key="5">
    <source>
        <dbReference type="SAM" id="Phobius"/>
    </source>
</evidence>
<proteinExistence type="predicted"/>
<keyword evidence="2 5" id="KW-0812">Transmembrane</keyword>
<dbReference type="AlphaFoldDB" id="A0A1Z4MYI3"/>
<feature type="transmembrane region" description="Helical" evidence="5">
    <location>
        <begin position="255"/>
        <end position="275"/>
    </location>
</feature>
<evidence type="ECO:0000256" key="4">
    <source>
        <dbReference type="ARBA" id="ARBA00023136"/>
    </source>
</evidence>
<feature type="transmembrane region" description="Helical" evidence="5">
    <location>
        <begin position="415"/>
        <end position="434"/>
    </location>
</feature>
<dbReference type="GO" id="GO:0016020">
    <property type="term" value="C:membrane"/>
    <property type="evidence" value="ECO:0007669"/>
    <property type="project" value="UniProtKB-SubCell"/>
</dbReference>
<dbReference type="GO" id="GO:0015179">
    <property type="term" value="F:L-amino acid transmembrane transporter activity"/>
    <property type="evidence" value="ECO:0007669"/>
    <property type="project" value="TreeGrafter"/>
</dbReference>
<reference evidence="6 7" key="1">
    <citation type="submission" date="2017-06" db="EMBL/GenBank/DDBJ databases">
        <title>Genome sequencing of cyanobaciteial culture collection at National Institute for Environmental Studies (NIES).</title>
        <authorList>
            <person name="Hirose Y."/>
            <person name="Shimura Y."/>
            <person name="Fujisawa T."/>
            <person name="Nakamura Y."/>
            <person name="Kawachi M."/>
        </authorList>
    </citation>
    <scope>NUCLEOTIDE SEQUENCE [LARGE SCALE GENOMIC DNA]</scope>
    <source>
        <strain evidence="6 7">NIES-37</strain>
    </source>
</reference>
<dbReference type="PANTHER" id="PTHR11785:SF512">
    <property type="entry name" value="SOBREMESA, ISOFORM B"/>
    <property type="match status" value="1"/>
</dbReference>
<sequence length="470" mass="50974">MLHKLKLLFVGTNVKRQQNYSNLQERTPIAAVAAPKQSLALLDAVALIVGIVIGAGIFQTPAFVAANAGSDINVLLLWLLGGVVSLVGALCYAELATTYPDVGGTYYYLKRAFGRSVAFLFAWARMTVIQTGSIVLLAFVFGDYFSGLWLLGPYSSSIYAAIAIILLTGLNILGLYPGKWTQNWLTAAKILGLLLVVMIGVAANNPTTLPTPTTSTTPTNWGLAMVFVLLSFGGWNEAAYISAEIKNRRRNMVRSLVWSIGIITTIYLLINLAYLRGLGLAGMAKSEAVAASLMDRTVGTSGALFLSILVAICTLGAINATILTGARSNYALGQDFAMFSFMGGWQQQKETPTQALIMQGAIALSLVFLGTITRNGFETMVEYTAPVFWFFFLLSAISLFVLRQRDAQINRPFQVPFYPWIPLLFCIICGYLLYSSLAYTGIGAIAGVLVVGAGIPLLLWNNYRQRSLRE</sequence>
<feature type="transmembrane region" description="Helical" evidence="5">
    <location>
        <begin position="44"/>
        <end position="66"/>
    </location>
</feature>
<keyword evidence="7" id="KW-1185">Reference proteome</keyword>
<evidence type="ECO:0000256" key="2">
    <source>
        <dbReference type="ARBA" id="ARBA00022692"/>
    </source>
</evidence>
<accession>A0A1Z4MYI3</accession>
<name>A0A1Z4MYI3_9CYAN</name>
<comment type="subcellular location">
    <subcellularLocation>
        <location evidence="1">Membrane</location>
        <topology evidence="1">Multi-pass membrane protein</topology>
    </subcellularLocation>
</comment>
<evidence type="ECO:0000313" key="6">
    <source>
        <dbReference type="EMBL" id="BAY98421.1"/>
    </source>
</evidence>
<dbReference type="Proteomes" id="UP000218785">
    <property type="component" value="Chromosome"/>
</dbReference>
<feature type="transmembrane region" description="Helical" evidence="5">
    <location>
        <begin position="303"/>
        <end position="323"/>
    </location>
</feature>
<dbReference type="PIRSF" id="PIRSF006060">
    <property type="entry name" value="AA_transporter"/>
    <property type="match status" value="1"/>
</dbReference>
<feature type="transmembrane region" description="Helical" evidence="5">
    <location>
        <begin position="440"/>
        <end position="460"/>
    </location>
</feature>
<evidence type="ECO:0000256" key="1">
    <source>
        <dbReference type="ARBA" id="ARBA00004141"/>
    </source>
</evidence>
<feature type="transmembrane region" description="Helical" evidence="5">
    <location>
        <begin position="383"/>
        <end position="403"/>
    </location>
</feature>
<feature type="transmembrane region" description="Helical" evidence="5">
    <location>
        <begin position="117"/>
        <end position="142"/>
    </location>
</feature>